<feature type="region of interest" description="Disordered" evidence="5">
    <location>
        <begin position="458"/>
        <end position="482"/>
    </location>
</feature>
<feature type="transmembrane region" description="Helical" evidence="6">
    <location>
        <begin position="202"/>
        <end position="223"/>
    </location>
</feature>
<dbReference type="Pfam" id="PF07690">
    <property type="entry name" value="MFS_1"/>
    <property type="match status" value="1"/>
</dbReference>
<feature type="transmembrane region" description="Helical" evidence="6">
    <location>
        <begin position="302"/>
        <end position="324"/>
    </location>
</feature>
<protein>
    <submittedName>
        <fullName evidence="8">EmrB/QacA subfamily drug resistance transporter</fullName>
    </submittedName>
</protein>
<dbReference type="Proteomes" id="UP001244563">
    <property type="component" value="Unassembled WGS sequence"/>
</dbReference>
<proteinExistence type="predicted"/>
<feature type="domain" description="Major facilitator superfamily (MFS) profile" evidence="7">
    <location>
        <begin position="17"/>
        <end position="457"/>
    </location>
</feature>
<sequence length="482" mass="49727">MTDAPVLLPSTPLQKRVLVVAIVASFIAILDGFVVNLALPAIGRELGGGLVIQQWVVDAYLLTLGALILVAGSLSDHFGRARILEWGLAGFAVTSMLCGLAWSGEVLVVSRALQGIAGALLVPSSLAMIITSFSGPAQSKAIGQWSGWTSAAAIVGPLIGGAAVDLLSWRVIFFINVVPALAIWPMLAGLRASDAARDKTKRIDYLGAFLAMVALGGPVFAFIEQGRMGWGSPQVWVPLILGVLAMVLFLFHEGRTPEPMLPLGLFRIRNFAWGNVGTLAIYAGISLGFFVLGIYLQQVGGLGATVAGMALLPGTVILMLGASYFGGLAGKYGPRWFMTIGPLLCGVGFLMSLSVQEPLNYWTQVLPGQIVFGLGLATLVAPLTAAILGAVPPTEAGIGSAVNNAVARIAGLISIAFAGVIVGPVFTRQGLYNALVVTALLFLAGAVASAVGIRNPPREAAAAAEREPDAASDDGGPVGQPG</sequence>
<dbReference type="EMBL" id="JAUSSW010000001">
    <property type="protein sequence ID" value="MDQ0101164.1"/>
    <property type="molecule type" value="Genomic_DNA"/>
</dbReference>
<feature type="transmembrane region" description="Helical" evidence="6">
    <location>
        <begin position="405"/>
        <end position="426"/>
    </location>
</feature>
<feature type="transmembrane region" description="Helical" evidence="6">
    <location>
        <begin position="170"/>
        <end position="190"/>
    </location>
</feature>
<name>A0ABT9THN0_PAENI</name>
<keyword evidence="9" id="KW-1185">Reference proteome</keyword>
<feature type="transmembrane region" description="Helical" evidence="6">
    <location>
        <begin position="235"/>
        <end position="251"/>
    </location>
</feature>
<keyword evidence="4 6" id="KW-0472">Membrane</keyword>
<keyword evidence="2 6" id="KW-0812">Transmembrane</keyword>
<evidence type="ECO:0000256" key="5">
    <source>
        <dbReference type="SAM" id="MobiDB-lite"/>
    </source>
</evidence>
<keyword evidence="3 6" id="KW-1133">Transmembrane helix</keyword>
<dbReference type="Gene3D" id="1.20.1250.20">
    <property type="entry name" value="MFS general substrate transporter like domains"/>
    <property type="match status" value="1"/>
</dbReference>
<dbReference type="CDD" id="cd17321">
    <property type="entry name" value="MFS_MMR_MDR_like"/>
    <property type="match status" value="1"/>
</dbReference>
<feature type="transmembrane region" description="Helical" evidence="6">
    <location>
        <begin position="145"/>
        <end position="164"/>
    </location>
</feature>
<reference evidence="8 9" key="1">
    <citation type="submission" date="2023-07" db="EMBL/GenBank/DDBJ databases">
        <title>Sorghum-associated microbial communities from plants grown in Nebraska, USA.</title>
        <authorList>
            <person name="Schachtman D."/>
        </authorList>
    </citation>
    <scope>NUCLEOTIDE SEQUENCE [LARGE SCALE GENOMIC DNA]</scope>
    <source>
        <strain evidence="8 9">CC523</strain>
    </source>
</reference>
<evidence type="ECO:0000313" key="9">
    <source>
        <dbReference type="Proteomes" id="UP001244563"/>
    </source>
</evidence>
<evidence type="ECO:0000256" key="2">
    <source>
        <dbReference type="ARBA" id="ARBA00022692"/>
    </source>
</evidence>
<dbReference type="InterPro" id="IPR011701">
    <property type="entry name" value="MFS"/>
</dbReference>
<evidence type="ECO:0000256" key="6">
    <source>
        <dbReference type="SAM" id="Phobius"/>
    </source>
</evidence>
<evidence type="ECO:0000256" key="4">
    <source>
        <dbReference type="ARBA" id="ARBA00023136"/>
    </source>
</evidence>
<evidence type="ECO:0000259" key="7">
    <source>
        <dbReference type="PROSITE" id="PS50850"/>
    </source>
</evidence>
<feature type="transmembrane region" description="Helical" evidence="6">
    <location>
        <begin position="51"/>
        <end position="71"/>
    </location>
</feature>
<evidence type="ECO:0000313" key="8">
    <source>
        <dbReference type="EMBL" id="MDQ0101164.1"/>
    </source>
</evidence>
<dbReference type="PANTHER" id="PTHR42718:SF42">
    <property type="entry name" value="EXPORT PROTEIN"/>
    <property type="match status" value="1"/>
</dbReference>
<organism evidence="8 9">
    <name type="scientific">Paenarthrobacter nicotinovorans</name>
    <name type="common">Arthrobacter nicotinovorans</name>
    <dbReference type="NCBI Taxonomy" id="29320"/>
    <lineage>
        <taxon>Bacteria</taxon>
        <taxon>Bacillati</taxon>
        <taxon>Actinomycetota</taxon>
        <taxon>Actinomycetes</taxon>
        <taxon>Micrococcales</taxon>
        <taxon>Micrococcaceae</taxon>
        <taxon>Paenarthrobacter</taxon>
    </lineage>
</organism>
<dbReference type="InterPro" id="IPR020846">
    <property type="entry name" value="MFS_dom"/>
</dbReference>
<feature type="transmembrane region" description="Helical" evidence="6">
    <location>
        <begin position="17"/>
        <end position="39"/>
    </location>
</feature>
<feature type="transmembrane region" description="Helical" evidence="6">
    <location>
        <begin position="370"/>
        <end position="393"/>
    </location>
</feature>
<evidence type="ECO:0000256" key="1">
    <source>
        <dbReference type="ARBA" id="ARBA00004651"/>
    </source>
</evidence>
<evidence type="ECO:0000256" key="3">
    <source>
        <dbReference type="ARBA" id="ARBA00022989"/>
    </source>
</evidence>
<dbReference type="SUPFAM" id="SSF103473">
    <property type="entry name" value="MFS general substrate transporter"/>
    <property type="match status" value="1"/>
</dbReference>
<comment type="caution">
    <text evidence="8">The sequence shown here is derived from an EMBL/GenBank/DDBJ whole genome shotgun (WGS) entry which is preliminary data.</text>
</comment>
<dbReference type="InterPro" id="IPR036259">
    <property type="entry name" value="MFS_trans_sf"/>
</dbReference>
<feature type="transmembrane region" description="Helical" evidence="6">
    <location>
        <begin position="83"/>
        <end position="103"/>
    </location>
</feature>
<dbReference type="PANTHER" id="PTHR42718">
    <property type="entry name" value="MAJOR FACILITATOR SUPERFAMILY MULTIDRUG TRANSPORTER MFSC"/>
    <property type="match status" value="1"/>
</dbReference>
<feature type="transmembrane region" description="Helical" evidence="6">
    <location>
        <begin position="272"/>
        <end position="296"/>
    </location>
</feature>
<accession>A0ABT9THN0</accession>
<gene>
    <name evidence="8" type="ORF">J2T10_000783</name>
</gene>
<feature type="transmembrane region" description="Helical" evidence="6">
    <location>
        <begin position="432"/>
        <end position="453"/>
    </location>
</feature>
<comment type="subcellular location">
    <subcellularLocation>
        <location evidence="1">Cell membrane</location>
        <topology evidence="1">Multi-pass membrane protein</topology>
    </subcellularLocation>
</comment>
<feature type="transmembrane region" description="Helical" evidence="6">
    <location>
        <begin position="336"/>
        <end position="355"/>
    </location>
</feature>
<dbReference type="PROSITE" id="PS50850">
    <property type="entry name" value="MFS"/>
    <property type="match status" value="1"/>
</dbReference>
<feature type="transmembrane region" description="Helical" evidence="6">
    <location>
        <begin position="115"/>
        <end position="133"/>
    </location>
</feature>
<dbReference type="Gene3D" id="1.20.1720.10">
    <property type="entry name" value="Multidrug resistance protein D"/>
    <property type="match status" value="1"/>
</dbReference>